<dbReference type="PANTHER" id="PTHR43597">
    <property type="entry name" value="SULFUR ACCEPTOR PROTEIN CSDE"/>
    <property type="match status" value="1"/>
</dbReference>
<feature type="domain" description="Fe-S metabolism associated" evidence="3">
    <location>
        <begin position="55"/>
        <end position="170"/>
    </location>
</feature>
<dbReference type="Gene3D" id="3.90.1010.10">
    <property type="match status" value="1"/>
</dbReference>
<evidence type="ECO:0000256" key="1">
    <source>
        <dbReference type="ARBA" id="ARBA00010282"/>
    </source>
</evidence>
<proteinExistence type="inferred from homology"/>
<dbReference type="PANTHER" id="PTHR43597:SF5">
    <property type="entry name" value="SUFE-LIKE PROTEIN 2, CHLOROPLASTIC"/>
    <property type="match status" value="1"/>
</dbReference>
<comment type="similarity">
    <text evidence="1">Belongs to the SufE family.</text>
</comment>
<accession>A0A6J4RYY9</accession>
<sequence length="182" mass="20311">MGHGRRVSRAAGSGGGDGGHLADRCGGCVWYDRGVMSMPQKLEQIAAEFKEAPASFRLPMLLEYSKKVPPLPAYLEEHRDQMEQVHECQTPFFLAEEIDDEGRVHMFFDAPQEAPTTRSFAGVLHEGLDGLTAEEILAVPDDFYTKMGLNEVISPLRLRGISAILWRLKRRVRVCLEARKAG</sequence>
<dbReference type="AlphaFoldDB" id="A0A6J4RYY9"/>
<feature type="region of interest" description="Disordered" evidence="2">
    <location>
        <begin position="1"/>
        <end position="20"/>
    </location>
</feature>
<evidence type="ECO:0000259" key="3">
    <source>
        <dbReference type="Pfam" id="PF02657"/>
    </source>
</evidence>
<protein>
    <submittedName>
        <fullName evidence="4">Sulfur acceptor protein &gt; iron-sulfur cluster assembly SufE</fullName>
    </submittedName>
</protein>
<dbReference type="Pfam" id="PF02657">
    <property type="entry name" value="SufE"/>
    <property type="match status" value="1"/>
</dbReference>
<gene>
    <name evidence="4" type="ORF">AVDCRST_MAG12-1770</name>
</gene>
<dbReference type="EMBL" id="CADCVK010000270">
    <property type="protein sequence ID" value="CAA9485362.1"/>
    <property type="molecule type" value="Genomic_DNA"/>
</dbReference>
<dbReference type="SUPFAM" id="SSF82649">
    <property type="entry name" value="SufE/NifU"/>
    <property type="match status" value="1"/>
</dbReference>
<name>A0A6J4RYY9_9ACTN</name>
<evidence type="ECO:0000313" key="4">
    <source>
        <dbReference type="EMBL" id="CAA9485362.1"/>
    </source>
</evidence>
<reference evidence="4" key="1">
    <citation type="submission" date="2020-02" db="EMBL/GenBank/DDBJ databases">
        <authorList>
            <person name="Meier V. D."/>
        </authorList>
    </citation>
    <scope>NUCLEOTIDE SEQUENCE</scope>
    <source>
        <strain evidence="4">AVDCRST_MAG12</strain>
    </source>
</reference>
<dbReference type="InterPro" id="IPR003808">
    <property type="entry name" value="Fe-S_metab-assoc_dom"/>
</dbReference>
<organism evidence="4">
    <name type="scientific">uncultured Rubrobacteraceae bacterium</name>
    <dbReference type="NCBI Taxonomy" id="349277"/>
    <lineage>
        <taxon>Bacteria</taxon>
        <taxon>Bacillati</taxon>
        <taxon>Actinomycetota</taxon>
        <taxon>Rubrobacteria</taxon>
        <taxon>Rubrobacterales</taxon>
        <taxon>Rubrobacteraceae</taxon>
        <taxon>environmental samples</taxon>
    </lineage>
</organism>
<evidence type="ECO:0000256" key="2">
    <source>
        <dbReference type="SAM" id="MobiDB-lite"/>
    </source>
</evidence>